<dbReference type="InterPro" id="IPR047736">
    <property type="entry name" value="RdlA/B-like"/>
</dbReference>
<dbReference type="EMBL" id="JAZEWV010000026">
    <property type="protein sequence ID" value="MEE4545212.1"/>
    <property type="molecule type" value="Genomic_DNA"/>
</dbReference>
<evidence type="ECO:0000313" key="3">
    <source>
        <dbReference type="EMBL" id="MEE4545212.1"/>
    </source>
</evidence>
<accession>A0ABU7PJG5</accession>
<name>A0ABU7PJG5_9ACTN</name>
<dbReference type="Proteomes" id="UP001344658">
    <property type="component" value="Unassembled WGS sequence"/>
</dbReference>
<protein>
    <submittedName>
        <fullName evidence="3">Rodlin</fullName>
    </submittedName>
</protein>
<reference evidence="3 4" key="1">
    <citation type="submission" date="2023-12" db="EMBL/GenBank/DDBJ databases">
        <title>Streptomyces sp. V4-01.</title>
        <authorList>
            <person name="Somphong A."/>
            <person name="Phongsopitanun W."/>
        </authorList>
    </citation>
    <scope>NUCLEOTIDE SEQUENCE [LARGE SCALE GENOMIC DNA]</scope>
    <source>
        <strain evidence="3 4">V4-01</strain>
    </source>
</reference>
<evidence type="ECO:0000256" key="1">
    <source>
        <dbReference type="SAM" id="MobiDB-lite"/>
    </source>
</evidence>
<feature type="region of interest" description="Disordered" evidence="1">
    <location>
        <begin position="95"/>
        <end position="120"/>
    </location>
</feature>
<feature type="signal peptide" evidence="2">
    <location>
        <begin position="1"/>
        <end position="26"/>
    </location>
</feature>
<proteinExistence type="predicted"/>
<evidence type="ECO:0000256" key="2">
    <source>
        <dbReference type="SAM" id="SignalP"/>
    </source>
</evidence>
<keyword evidence="2" id="KW-0732">Signal</keyword>
<keyword evidence="4" id="KW-1185">Reference proteome</keyword>
<feature type="compositionally biased region" description="Polar residues" evidence="1">
    <location>
        <begin position="95"/>
        <end position="108"/>
    </location>
</feature>
<dbReference type="RefSeq" id="WP_330798622.1">
    <property type="nucleotide sequence ID" value="NZ_JAZEWV010000026.1"/>
</dbReference>
<feature type="chain" id="PRO_5046787499" evidence="2">
    <location>
        <begin position="27"/>
        <end position="120"/>
    </location>
</feature>
<dbReference type="PROSITE" id="PS51257">
    <property type="entry name" value="PROKAR_LIPOPROTEIN"/>
    <property type="match status" value="1"/>
</dbReference>
<dbReference type="NCBIfam" id="NF041022">
    <property type="entry name" value="rodlin_AB"/>
    <property type="match status" value="1"/>
</dbReference>
<sequence length="120" mass="11846">MRIRTVLAACGLAAAVAAGTAGTACAADGPTTVNGNGSVQAYGNTYTGGVQSPQIGLIQGSLNKPCVALAGKVNVGSLIGLIPITVQDVNALSSPQNQQCTENSSQIQGDGPLSHILSGR</sequence>
<dbReference type="Pfam" id="PF25848">
    <property type="entry name" value="Rodlin"/>
    <property type="match status" value="1"/>
</dbReference>
<evidence type="ECO:0000313" key="4">
    <source>
        <dbReference type="Proteomes" id="UP001344658"/>
    </source>
</evidence>
<organism evidence="3 4">
    <name type="scientific">Actinacidiphila polyblastidii</name>
    <dbReference type="NCBI Taxonomy" id="3110430"/>
    <lineage>
        <taxon>Bacteria</taxon>
        <taxon>Bacillati</taxon>
        <taxon>Actinomycetota</taxon>
        <taxon>Actinomycetes</taxon>
        <taxon>Kitasatosporales</taxon>
        <taxon>Streptomycetaceae</taxon>
        <taxon>Actinacidiphila</taxon>
    </lineage>
</organism>
<comment type="caution">
    <text evidence="3">The sequence shown here is derived from an EMBL/GenBank/DDBJ whole genome shotgun (WGS) entry which is preliminary data.</text>
</comment>
<gene>
    <name evidence="3" type="ORF">V2S66_24990</name>
</gene>